<dbReference type="Proteomes" id="UP000295818">
    <property type="component" value="Unassembled WGS sequence"/>
</dbReference>
<dbReference type="EMBL" id="SLWM01000031">
    <property type="protein sequence ID" value="TCO11414.1"/>
    <property type="molecule type" value="Genomic_DNA"/>
</dbReference>
<dbReference type="RefSeq" id="WP_132196308.1">
    <property type="nucleotide sequence ID" value="NZ_SLWM01000031.1"/>
</dbReference>
<accession>A0ABY2B861</accession>
<sequence>MKMMAYAQTGAASDAYLDKLRALGIAVEAPADDSDSDGFVEYVMGHRNWITIQNRWADEHILEDSPAAISGLHLGQYYRTDRHLAHEEPIVVVVGDTVDDFCFYYSLSRLHDGVFWLPVAWLNSAYKRSAQNRRRQAAGEPLASMTEEQRLVRSIASHLWTQIGPGREAERIELRSMSLSQAQLRSRKTQIAALSIFGVDQRSAAVECKEIVATSTACTCSVIEENNYATYRGAVFIDGVGVSPIDTPKPKNFSKIHVPGHYWMTSLEVEGYMPPSLPYLGTETIKLQGFGQVRVANDGLAYLCPGSAYFGGDVDVVTVRPRLTLLDDLTIMSRYFGDSAIKVKYSDKGNYVLDTVRRFGGLNKQASSSAPAQHAVS</sequence>
<protein>
    <recommendedName>
        <fullName evidence="3">Restriction endonuclease</fullName>
    </recommendedName>
</protein>
<evidence type="ECO:0000313" key="2">
    <source>
        <dbReference type="Proteomes" id="UP000295818"/>
    </source>
</evidence>
<evidence type="ECO:0008006" key="3">
    <source>
        <dbReference type="Google" id="ProtNLM"/>
    </source>
</evidence>
<reference evidence="1 2" key="1">
    <citation type="journal article" date="2015" name="Stand. Genomic Sci.">
        <title>Genomic Encyclopedia of Bacterial and Archaeal Type Strains, Phase III: the genomes of soil and plant-associated and newly described type strains.</title>
        <authorList>
            <person name="Whitman W.B."/>
            <person name="Woyke T."/>
            <person name="Klenk H.P."/>
            <person name="Zhou Y."/>
            <person name="Lilburn T.G."/>
            <person name="Beck B.J."/>
            <person name="De Vos P."/>
            <person name="Vandamme P."/>
            <person name="Eisen J.A."/>
            <person name="Garrity G."/>
            <person name="Hugenholtz P."/>
            <person name="Kyrpides N.C."/>
        </authorList>
    </citation>
    <scope>NUCLEOTIDE SEQUENCE [LARGE SCALE GENOMIC DNA]</scope>
    <source>
        <strain evidence="1 2">VKM Ac-2538</strain>
    </source>
</reference>
<evidence type="ECO:0000313" key="1">
    <source>
        <dbReference type="EMBL" id="TCO11414.1"/>
    </source>
</evidence>
<keyword evidence="2" id="KW-1185">Reference proteome</keyword>
<organism evidence="1 2">
    <name type="scientific">Kribbella orskensis</name>
    <dbReference type="NCBI Taxonomy" id="2512216"/>
    <lineage>
        <taxon>Bacteria</taxon>
        <taxon>Bacillati</taxon>
        <taxon>Actinomycetota</taxon>
        <taxon>Actinomycetes</taxon>
        <taxon>Propionibacteriales</taxon>
        <taxon>Kribbellaceae</taxon>
        <taxon>Kribbella</taxon>
    </lineage>
</organism>
<proteinExistence type="predicted"/>
<name>A0ABY2B861_9ACTN</name>
<comment type="caution">
    <text evidence="1">The sequence shown here is derived from an EMBL/GenBank/DDBJ whole genome shotgun (WGS) entry which is preliminary data.</text>
</comment>
<gene>
    <name evidence="1" type="ORF">EV644_13177</name>
</gene>